<reference evidence="2 3" key="2">
    <citation type="submission" date="2019-04" db="EMBL/GenBank/DDBJ databases">
        <title>The genome sequence of big-headed turtle.</title>
        <authorList>
            <person name="Gong S."/>
        </authorList>
    </citation>
    <scope>NUCLEOTIDE SEQUENCE [LARGE SCALE GENOMIC DNA]</scope>
    <source>
        <strain evidence="2">DO16091913</strain>
        <tissue evidence="2">Muscle</tissue>
    </source>
</reference>
<keyword evidence="3" id="KW-1185">Reference proteome</keyword>
<protein>
    <submittedName>
        <fullName evidence="2">Succinyl-CoA synthetase subunit beta</fullName>
    </submittedName>
</protein>
<feature type="region of interest" description="Disordered" evidence="1">
    <location>
        <begin position="47"/>
        <end position="115"/>
    </location>
</feature>
<reference evidence="2 3" key="1">
    <citation type="submission" date="2019-04" db="EMBL/GenBank/DDBJ databases">
        <title>Draft genome of the big-headed turtle Platysternon megacephalum.</title>
        <authorList>
            <person name="Gong S."/>
        </authorList>
    </citation>
    <scope>NUCLEOTIDE SEQUENCE [LARGE SCALE GENOMIC DNA]</scope>
    <source>
        <strain evidence="2">DO16091913</strain>
        <tissue evidence="2">Muscle</tissue>
    </source>
</reference>
<dbReference type="EMBL" id="QXTE01000541">
    <property type="protein sequence ID" value="TFJ97033.1"/>
    <property type="molecule type" value="Genomic_DNA"/>
</dbReference>
<evidence type="ECO:0000256" key="1">
    <source>
        <dbReference type="SAM" id="MobiDB-lite"/>
    </source>
</evidence>
<feature type="compositionally biased region" description="Basic and acidic residues" evidence="1">
    <location>
        <begin position="85"/>
        <end position="109"/>
    </location>
</feature>
<dbReference type="AlphaFoldDB" id="A0A4D9DPZ3"/>
<evidence type="ECO:0000313" key="3">
    <source>
        <dbReference type="Proteomes" id="UP000297703"/>
    </source>
</evidence>
<comment type="caution">
    <text evidence="2">The sequence shown here is derived from an EMBL/GenBank/DDBJ whole genome shotgun (WGS) entry which is preliminary data.</text>
</comment>
<dbReference type="Proteomes" id="UP000297703">
    <property type="component" value="Unassembled WGS sequence"/>
</dbReference>
<gene>
    <name evidence="2" type="ORF">DR999_PMT21146</name>
</gene>
<sequence>MSHCSLAGSFERLVSYFPIASLGKGVSGLPKTLTPWCFHSFPPVPPASLSRRKGKRQPNHPSEPVPQRDDGHQGTCWGRDGVQPHAHEPHSVLDDGRDRGAELEPRRDVIPSMQL</sequence>
<accession>A0A4D9DPZ3</accession>
<proteinExistence type="predicted"/>
<name>A0A4D9DPZ3_9SAUR</name>
<organism evidence="2 3">
    <name type="scientific">Platysternon megacephalum</name>
    <name type="common">big-headed turtle</name>
    <dbReference type="NCBI Taxonomy" id="55544"/>
    <lineage>
        <taxon>Eukaryota</taxon>
        <taxon>Metazoa</taxon>
        <taxon>Chordata</taxon>
        <taxon>Craniata</taxon>
        <taxon>Vertebrata</taxon>
        <taxon>Euteleostomi</taxon>
        <taxon>Archelosauria</taxon>
        <taxon>Testudinata</taxon>
        <taxon>Testudines</taxon>
        <taxon>Cryptodira</taxon>
        <taxon>Durocryptodira</taxon>
        <taxon>Testudinoidea</taxon>
        <taxon>Platysternidae</taxon>
        <taxon>Platysternon</taxon>
    </lineage>
</organism>
<evidence type="ECO:0000313" key="2">
    <source>
        <dbReference type="EMBL" id="TFJ97033.1"/>
    </source>
</evidence>